<reference evidence="1" key="1">
    <citation type="submission" date="2021-03" db="EMBL/GenBank/DDBJ databases">
        <authorList>
            <person name="Tagirdzhanova G."/>
        </authorList>
    </citation>
    <scope>NUCLEOTIDE SEQUENCE</scope>
</reference>
<dbReference type="EMBL" id="CAJPDS010000033">
    <property type="protein sequence ID" value="CAF9923585.1"/>
    <property type="molecule type" value="Genomic_DNA"/>
</dbReference>
<evidence type="ECO:0000313" key="1">
    <source>
        <dbReference type="EMBL" id="CAF9923585.1"/>
    </source>
</evidence>
<proteinExistence type="predicted"/>
<comment type="caution">
    <text evidence="1">The sequence shown here is derived from an EMBL/GenBank/DDBJ whole genome shotgun (WGS) entry which is preliminary data.</text>
</comment>
<keyword evidence="2" id="KW-1185">Reference proteome</keyword>
<sequence length="90" mass="10128">MDAIFGPQEQFMWTEVATETATVVGVVGRENCNMPNSVPENSFASNADRRCILETISTRLHDRSASDGKEMEGMNYNEHKDVFLELNDND</sequence>
<dbReference type="AlphaFoldDB" id="A0A8H3IQF4"/>
<gene>
    <name evidence="1" type="ORF">HETSPECPRED_005379</name>
</gene>
<organism evidence="1 2">
    <name type="scientific">Heterodermia speciosa</name>
    <dbReference type="NCBI Taxonomy" id="116794"/>
    <lineage>
        <taxon>Eukaryota</taxon>
        <taxon>Fungi</taxon>
        <taxon>Dikarya</taxon>
        <taxon>Ascomycota</taxon>
        <taxon>Pezizomycotina</taxon>
        <taxon>Lecanoromycetes</taxon>
        <taxon>OSLEUM clade</taxon>
        <taxon>Lecanoromycetidae</taxon>
        <taxon>Caliciales</taxon>
        <taxon>Physciaceae</taxon>
        <taxon>Heterodermia</taxon>
    </lineage>
</organism>
<name>A0A8H3IQF4_9LECA</name>
<protein>
    <submittedName>
        <fullName evidence="1">Uncharacterized protein</fullName>
    </submittedName>
</protein>
<dbReference type="Proteomes" id="UP000664521">
    <property type="component" value="Unassembled WGS sequence"/>
</dbReference>
<evidence type="ECO:0000313" key="2">
    <source>
        <dbReference type="Proteomes" id="UP000664521"/>
    </source>
</evidence>
<accession>A0A8H3IQF4</accession>